<dbReference type="GO" id="GO:0008137">
    <property type="term" value="F:NADH dehydrogenase (ubiquinone) activity"/>
    <property type="evidence" value="ECO:0007669"/>
    <property type="project" value="UniProtKB-UniRule"/>
</dbReference>
<dbReference type="Gene3D" id="1.20.120.1200">
    <property type="entry name" value="NADH-ubiquinone/plastoquinone oxidoreductase chain 6, subunit NuoJ"/>
    <property type="match status" value="1"/>
</dbReference>
<evidence type="ECO:0000256" key="1">
    <source>
        <dbReference type="ARBA" id="ARBA00021095"/>
    </source>
</evidence>
<dbReference type="PANTHER" id="PTHR33269:SF17">
    <property type="entry name" value="NADH-UBIQUINONE OXIDOREDUCTASE CHAIN 6"/>
    <property type="match status" value="1"/>
</dbReference>
<proteinExistence type="inferred from homology"/>
<evidence type="ECO:0000256" key="2">
    <source>
        <dbReference type="RuleBase" id="RU004430"/>
    </source>
</evidence>
<comment type="function">
    <text evidence="2">Core subunit of the mitochondrial membrane respiratory chain NADH dehydrogenase (Complex I) which catalyzes electron transfer from NADH through the respiratory chain, using ubiquinone as an electron acceptor. Essential for the catalytic activity and assembly of complex I.</text>
</comment>
<dbReference type="PANTHER" id="PTHR33269">
    <property type="entry name" value="NADH-UBIQUINONE OXIDOREDUCTASE CHAIN 6"/>
    <property type="match status" value="1"/>
</dbReference>
<dbReference type="EC" id="7.1.1.2" evidence="2"/>
<dbReference type="AlphaFoldDB" id="A0A0E3VN60"/>
<keyword evidence="2 3" id="KW-0496">Mitochondrion</keyword>
<feature type="transmembrane region" description="Helical" evidence="2">
    <location>
        <begin position="12"/>
        <end position="42"/>
    </location>
</feature>
<sequence length="190" mass="20826">MISPIFMILTIISGIMVVTAVHPVHSIIWLVLSFVGAAMVFIQLQADFIALTTLIIYVGAIAILFVFVLMMLNLSSFEFDGSMSSIIPLGIVSILGLITLVLGLDYSDISDSVTEEILIKGLLDVQTLGFQLYNSYAPHLIIASVILLVAMIGAIVLTLEPHLTAKRQDSFIQISRDSHYVPKNRNNSNY</sequence>
<keyword evidence="2" id="KW-0813">Transport</keyword>
<keyword evidence="2" id="KW-0812">Transmembrane</keyword>
<feature type="transmembrane region" description="Helical" evidence="2">
    <location>
        <begin position="86"/>
        <end position="104"/>
    </location>
</feature>
<accession>A0A0E3VN60</accession>
<evidence type="ECO:0000313" key="3">
    <source>
        <dbReference type="EMBL" id="BAR46002.1"/>
    </source>
</evidence>
<dbReference type="GO" id="GO:0031966">
    <property type="term" value="C:mitochondrial membrane"/>
    <property type="evidence" value="ECO:0007669"/>
    <property type="project" value="UniProtKB-SubCell"/>
</dbReference>
<feature type="transmembrane region" description="Helical" evidence="2">
    <location>
        <begin position="136"/>
        <end position="159"/>
    </location>
</feature>
<feature type="transmembrane region" description="Helical" evidence="2">
    <location>
        <begin position="48"/>
        <end position="74"/>
    </location>
</feature>
<organism evidence="3">
    <name type="scientific">Aurelia sp. 3 sensu Dawson et al.</name>
    <name type="common">2005</name>
    <dbReference type="NCBI Taxonomy" id="237398"/>
    <lineage>
        <taxon>Eukaryota</taxon>
        <taxon>Metazoa</taxon>
        <taxon>Cnidaria</taxon>
        <taxon>Scyphozoa</taxon>
        <taxon>Semaeostomeae</taxon>
        <taxon>Ulmaridae</taxon>
        <taxon>Aurelia</taxon>
    </lineage>
</organism>
<keyword evidence="2" id="KW-0830">Ubiquinone</keyword>
<keyword evidence="2" id="KW-0679">Respiratory chain</keyword>
<name>A0A0E3VN60_9CNID</name>
<geneLocation type="mitochondrion" evidence="3"/>
<dbReference type="InterPro" id="IPR042106">
    <property type="entry name" value="Nuo/plastoQ_OxRdtase_6_NuoJ"/>
</dbReference>
<protein>
    <recommendedName>
        <fullName evidence="1 2">NADH-ubiquinone oxidoreductase chain 6</fullName>
        <ecNumber evidence="2">7.1.1.2</ecNumber>
    </recommendedName>
</protein>
<reference evidence="3" key="1">
    <citation type="submission" date="2014-10" db="EMBL/GenBank/DDBJ databases">
        <title>Mitochondrial genome structure of moon jellyfish, Aurelia sp. 3 and sp. 4.</title>
        <authorList>
            <person name="Funahashi A."/>
            <person name="Hanzawa N."/>
        </authorList>
    </citation>
    <scope>NUCLEOTIDE SEQUENCE</scope>
</reference>
<keyword evidence="2" id="KW-1278">Translocase</keyword>
<dbReference type="Pfam" id="PF00499">
    <property type="entry name" value="Oxidored_q3"/>
    <property type="match status" value="1"/>
</dbReference>
<gene>
    <name evidence="3" type="primary">nad6</name>
</gene>
<dbReference type="EMBL" id="LC005413">
    <property type="protein sequence ID" value="BAR46002.1"/>
    <property type="molecule type" value="Genomic_DNA"/>
</dbReference>
<keyword evidence="2" id="KW-0520">NAD</keyword>
<comment type="similarity">
    <text evidence="2">Belongs to the complex I subunit 6 family.</text>
</comment>
<comment type="subcellular location">
    <subcellularLocation>
        <location evidence="2">Mitochondrion membrane</location>
        <topology evidence="2">Multi-pass membrane protein</topology>
    </subcellularLocation>
</comment>
<dbReference type="InterPro" id="IPR001457">
    <property type="entry name" value="NADH_UbQ/plastoQ_OxRdtase_su6"/>
</dbReference>
<comment type="catalytic activity">
    <reaction evidence="2">
        <text>a ubiquinone + NADH + 5 H(+)(in) = a ubiquinol + NAD(+) + 4 H(+)(out)</text>
        <dbReference type="Rhea" id="RHEA:29091"/>
        <dbReference type="Rhea" id="RHEA-COMP:9565"/>
        <dbReference type="Rhea" id="RHEA-COMP:9566"/>
        <dbReference type="ChEBI" id="CHEBI:15378"/>
        <dbReference type="ChEBI" id="CHEBI:16389"/>
        <dbReference type="ChEBI" id="CHEBI:17976"/>
        <dbReference type="ChEBI" id="CHEBI:57540"/>
        <dbReference type="ChEBI" id="CHEBI:57945"/>
        <dbReference type="EC" id="7.1.1.2"/>
    </reaction>
</comment>
<keyword evidence="2" id="KW-0472">Membrane</keyword>
<keyword evidence="2" id="KW-1133">Transmembrane helix</keyword>
<keyword evidence="2" id="KW-0249">Electron transport</keyword>